<protein>
    <submittedName>
        <fullName evidence="2">Unnamed protein product</fullName>
    </submittedName>
</protein>
<dbReference type="EMBL" id="BSXT01001615">
    <property type="protein sequence ID" value="GMF43975.1"/>
    <property type="molecule type" value="Genomic_DNA"/>
</dbReference>
<dbReference type="Gene3D" id="3.30.420.10">
    <property type="entry name" value="Ribonuclease H-like superfamily/Ribonuclease H"/>
    <property type="match status" value="1"/>
</dbReference>
<dbReference type="InterPro" id="IPR012337">
    <property type="entry name" value="RNaseH-like_sf"/>
</dbReference>
<evidence type="ECO:0000259" key="1">
    <source>
        <dbReference type="PROSITE" id="PS50994"/>
    </source>
</evidence>
<dbReference type="GO" id="GO:0015074">
    <property type="term" value="P:DNA integration"/>
    <property type="evidence" value="ECO:0007669"/>
    <property type="project" value="InterPro"/>
</dbReference>
<dbReference type="SUPFAM" id="SSF53098">
    <property type="entry name" value="Ribonuclease H-like"/>
    <property type="match status" value="1"/>
</dbReference>
<reference evidence="2" key="1">
    <citation type="submission" date="2023-04" db="EMBL/GenBank/DDBJ databases">
        <title>Phytophthora fragariaefolia NBRC 109709.</title>
        <authorList>
            <person name="Ichikawa N."/>
            <person name="Sato H."/>
            <person name="Tonouchi N."/>
        </authorList>
    </citation>
    <scope>NUCLEOTIDE SEQUENCE</scope>
    <source>
        <strain evidence="2">NBRC 109709</strain>
    </source>
</reference>
<dbReference type="PANTHER" id="PTHR47266">
    <property type="entry name" value="ENDONUCLEASE-RELATED"/>
    <property type="match status" value="1"/>
</dbReference>
<dbReference type="AlphaFoldDB" id="A0A9W7CVS3"/>
<dbReference type="InterPro" id="IPR052160">
    <property type="entry name" value="Gypsy_RT_Integrase-like"/>
</dbReference>
<comment type="caution">
    <text evidence="2">The sequence shown here is derived from an EMBL/GenBank/DDBJ whole genome shotgun (WGS) entry which is preliminary data.</text>
</comment>
<dbReference type="InterPro" id="IPR001584">
    <property type="entry name" value="Integrase_cat-core"/>
</dbReference>
<evidence type="ECO:0000313" key="3">
    <source>
        <dbReference type="Proteomes" id="UP001165121"/>
    </source>
</evidence>
<sequence length="340" mass="38583">MDAQRKSRLVQRLLEAREHQGRKVMKTFGLVTIDTPVGRRIVLPLALWATVLKECHDSVWVGHLRAAHTHARIVQTYRWPNLQSEVKRWVLSCQECGSRKVKPREIIPPLRSIRGGDVGDIWALDVAGPLPTTDGGEQYVMAAVEYITRYAVALTVKQHTAEKMSAFLMENVVLKFGAFRELLTDGAPELTGKAIEQLVVMLQANQIDPVPYRPQMVGLVERFHRTWKDSIATYTSDEHQRDWGVWVKFAVYSYISGQHSTVLLSPNELMMGRKLRSPNGLLRSANVTEAGPLTDYHRRLVASLKNSHACAEVARRREQQRPECYYNCNGVTNTVTSVHY</sequence>
<dbReference type="InterPro" id="IPR041588">
    <property type="entry name" value="Integrase_H2C2"/>
</dbReference>
<name>A0A9W7CVS3_9STRA</name>
<dbReference type="InterPro" id="IPR036397">
    <property type="entry name" value="RNaseH_sf"/>
</dbReference>
<dbReference type="GO" id="GO:0003676">
    <property type="term" value="F:nucleic acid binding"/>
    <property type="evidence" value="ECO:0007669"/>
    <property type="project" value="InterPro"/>
</dbReference>
<organism evidence="2 3">
    <name type="scientific">Phytophthora fragariaefolia</name>
    <dbReference type="NCBI Taxonomy" id="1490495"/>
    <lineage>
        <taxon>Eukaryota</taxon>
        <taxon>Sar</taxon>
        <taxon>Stramenopiles</taxon>
        <taxon>Oomycota</taxon>
        <taxon>Peronosporomycetes</taxon>
        <taxon>Peronosporales</taxon>
        <taxon>Peronosporaceae</taxon>
        <taxon>Phytophthora</taxon>
    </lineage>
</organism>
<evidence type="ECO:0000313" key="2">
    <source>
        <dbReference type="EMBL" id="GMF43975.1"/>
    </source>
</evidence>
<dbReference type="Proteomes" id="UP001165121">
    <property type="component" value="Unassembled WGS sequence"/>
</dbReference>
<dbReference type="Gene3D" id="1.10.340.70">
    <property type="match status" value="1"/>
</dbReference>
<keyword evidence="3" id="KW-1185">Reference proteome</keyword>
<proteinExistence type="predicted"/>
<gene>
    <name evidence="2" type="ORF">Pfra01_001511800</name>
</gene>
<feature type="domain" description="Integrase catalytic" evidence="1">
    <location>
        <begin position="104"/>
        <end position="274"/>
    </location>
</feature>
<accession>A0A9W7CVS3</accession>
<dbReference type="PROSITE" id="PS50994">
    <property type="entry name" value="INTEGRASE"/>
    <property type="match status" value="1"/>
</dbReference>
<dbReference type="OrthoDB" id="93544at2759"/>
<dbReference type="Pfam" id="PF17921">
    <property type="entry name" value="Integrase_H2C2"/>
    <property type="match status" value="1"/>
</dbReference>